<dbReference type="Gene3D" id="3.30.450.180">
    <property type="match status" value="1"/>
</dbReference>
<dbReference type="SUPFAM" id="SSF47413">
    <property type="entry name" value="lambda repressor-like DNA-binding domains"/>
    <property type="match status" value="1"/>
</dbReference>
<accession>H5TPC0</accession>
<dbReference type="Pfam" id="PF17765">
    <property type="entry name" value="MLTR_LBD"/>
    <property type="match status" value="1"/>
</dbReference>
<dbReference type="PANTHER" id="PTHR35010">
    <property type="entry name" value="BLL4672 PROTEIN-RELATED"/>
    <property type="match status" value="1"/>
</dbReference>
<dbReference type="GO" id="GO:0003677">
    <property type="term" value="F:DNA binding"/>
    <property type="evidence" value="ECO:0007669"/>
    <property type="project" value="UniProtKB-KW"/>
</dbReference>
<name>H5TPC0_GORO1</name>
<comment type="caution">
    <text evidence="2">The sequence shown here is derived from an EMBL/GenBank/DDBJ whole genome shotgun (WGS) entry which is preliminary data.</text>
</comment>
<dbReference type="PANTHER" id="PTHR35010:SF2">
    <property type="entry name" value="BLL4672 PROTEIN"/>
    <property type="match status" value="1"/>
</dbReference>
<keyword evidence="3" id="KW-1185">Reference proteome</keyword>
<proteinExistence type="predicted"/>
<evidence type="ECO:0000259" key="1">
    <source>
        <dbReference type="PROSITE" id="PS50943"/>
    </source>
</evidence>
<dbReference type="Pfam" id="PF13560">
    <property type="entry name" value="HTH_31"/>
    <property type="match status" value="1"/>
</dbReference>
<reference evidence="2" key="1">
    <citation type="submission" date="2012-02" db="EMBL/GenBank/DDBJ databases">
        <title>Whole genome shotgun sequence of Gordonia otitidis NBRC 100426.</title>
        <authorList>
            <person name="Yoshida I."/>
            <person name="Hosoyama A."/>
            <person name="Tsuchikane K."/>
            <person name="Katsumata H."/>
            <person name="Yamazaki S."/>
            <person name="Fujita N."/>
        </authorList>
    </citation>
    <scope>NUCLEOTIDE SEQUENCE [LARGE SCALE GENOMIC DNA]</scope>
    <source>
        <strain evidence="2">NBRC 100426</strain>
    </source>
</reference>
<dbReference type="EMBL" id="BAFB01000154">
    <property type="protein sequence ID" value="GAB35328.1"/>
    <property type="molecule type" value="Genomic_DNA"/>
</dbReference>
<dbReference type="InterPro" id="IPR001387">
    <property type="entry name" value="Cro/C1-type_HTH"/>
</dbReference>
<evidence type="ECO:0000313" key="2">
    <source>
        <dbReference type="EMBL" id="GAB35328.1"/>
    </source>
</evidence>
<dbReference type="STRING" id="1108044.GOOTI_154_00150"/>
<feature type="domain" description="HTH cro/C1-type" evidence="1">
    <location>
        <begin position="31"/>
        <end position="84"/>
    </location>
</feature>
<dbReference type="InterPro" id="IPR041413">
    <property type="entry name" value="MLTR_LBD"/>
</dbReference>
<dbReference type="RefSeq" id="WP_007239551.1">
    <property type="nucleotide sequence ID" value="NZ_BAFB01000154.1"/>
</dbReference>
<dbReference type="Gene3D" id="1.10.260.40">
    <property type="entry name" value="lambda repressor-like DNA-binding domains"/>
    <property type="match status" value="1"/>
</dbReference>
<dbReference type="PROSITE" id="PS50943">
    <property type="entry name" value="HTH_CROC1"/>
    <property type="match status" value="1"/>
</dbReference>
<dbReference type="OrthoDB" id="3608749at2"/>
<dbReference type="CDD" id="cd00093">
    <property type="entry name" value="HTH_XRE"/>
    <property type="match status" value="1"/>
</dbReference>
<organism evidence="2 3">
    <name type="scientific">Gordonia otitidis (strain DSM 44809 / CCUG 52243 / JCM 12355 / NBRC 100426 / IFM 10032)</name>
    <dbReference type="NCBI Taxonomy" id="1108044"/>
    <lineage>
        <taxon>Bacteria</taxon>
        <taxon>Bacillati</taxon>
        <taxon>Actinomycetota</taxon>
        <taxon>Actinomycetes</taxon>
        <taxon>Mycobacteriales</taxon>
        <taxon>Gordoniaceae</taxon>
        <taxon>Gordonia</taxon>
    </lineage>
</organism>
<dbReference type="Proteomes" id="UP000005038">
    <property type="component" value="Unassembled WGS sequence"/>
</dbReference>
<dbReference type="AlphaFoldDB" id="H5TPC0"/>
<gene>
    <name evidence="2" type="ORF">GOOTI_154_00150</name>
</gene>
<sequence length="278" mass="30681">MSTVDRVGLAEFLRRRREALQPADVGLGAGQRRRTRGLRREEVATLAGISVDYYTRLEQQRGPHPSEQMLTALARALHLTLEERDHLYRLAGHSAPDRLSRDDHVSPGMLRIIDRLADTPAMVVNSAGETLLQTPLAIALVGDDSVFTGLNRSITYRWFTDPGTRARFLPEDHALHARAHTARLREAVTRGGSQSRAATVADALLVESPEFAELWHLHDVGTRLTDTDKRIVHGSLGVIEVQCQTLLDPNSVQALLVYTAVPGTPDHEKLAMLAAFAD</sequence>
<protein>
    <submittedName>
        <fullName evidence="2">DNA-binding protein</fullName>
    </submittedName>
</protein>
<dbReference type="InterPro" id="IPR010982">
    <property type="entry name" value="Lambda_DNA-bd_dom_sf"/>
</dbReference>
<dbReference type="SMART" id="SM00530">
    <property type="entry name" value="HTH_XRE"/>
    <property type="match status" value="1"/>
</dbReference>
<evidence type="ECO:0000313" key="3">
    <source>
        <dbReference type="Proteomes" id="UP000005038"/>
    </source>
</evidence>
<keyword evidence="2" id="KW-0238">DNA-binding</keyword>